<feature type="chain" id="PRO_5045993943" evidence="1">
    <location>
        <begin position="20"/>
        <end position="584"/>
    </location>
</feature>
<evidence type="ECO:0000313" key="2">
    <source>
        <dbReference type="EMBL" id="MBT1704300.1"/>
    </source>
</evidence>
<reference evidence="2 3" key="1">
    <citation type="submission" date="2021-05" db="EMBL/GenBank/DDBJ databases">
        <title>A Polyphasic approach of four new species of the genus Ohtaekwangia: Ohtaekwangia histidinii sp. nov., Ohtaekwangia cretensis sp. nov., Ohtaekwangia indiensis sp. nov., Ohtaekwangia reichenbachii sp. nov. from diverse environment.</title>
        <authorList>
            <person name="Octaviana S."/>
        </authorList>
    </citation>
    <scope>NUCLEOTIDE SEQUENCE [LARGE SCALE GENOMIC DNA]</scope>
    <source>
        <strain evidence="2 3">PWU20</strain>
    </source>
</reference>
<comment type="caution">
    <text evidence="2">The sequence shown here is derived from an EMBL/GenBank/DDBJ whole genome shotgun (WGS) entry which is preliminary data.</text>
</comment>
<evidence type="ECO:0000313" key="3">
    <source>
        <dbReference type="Proteomes" id="UP000772618"/>
    </source>
</evidence>
<protein>
    <submittedName>
        <fullName evidence="2">DUF885 family protein</fullName>
    </submittedName>
</protein>
<dbReference type="PANTHER" id="PTHR33361:SF2">
    <property type="entry name" value="DUF885 DOMAIN-CONTAINING PROTEIN"/>
    <property type="match status" value="1"/>
</dbReference>
<organism evidence="2 3">
    <name type="scientific">Chryseosolibacter indicus</name>
    <dbReference type="NCBI Taxonomy" id="2782351"/>
    <lineage>
        <taxon>Bacteria</taxon>
        <taxon>Pseudomonadati</taxon>
        <taxon>Bacteroidota</taxon>
        <taxon>Cytophagia</taxon>
        <taxon>Cytophagales</taxon>
        <taxon>Chryseotaleaceae</taxon>
        <taxon>Chryseosolibacter</taxon>
    </lineage>
</organism>
<dbReference type="Pfam" id="PF05960">
    <property type="entry name" value="DUF885"/>
    <property type="match status" value="1"/>
</dbReference>
<proteinExistence type="predicted"/>
<keyword evidence="1" id="KW-0732">Signal</keyword>
<sequence>MKYLSLLSIVVFLTAKAFGQTTVKNESLQRLFDKIEKFTTSAEDSLYLNYHPRGEWSPVSYESQVVRADSLKKYIAALEHIADNTLSNQEKISKALMLMNLNDEVDAIKYKIIFIPFTAEGGFYNRLSYILPRLAFNSLQHYYDYLAWLPKFEKVLQENMVLMKTGVREGIVAPKVIVNNNLQLLKPWTPDKVQQSPFYLPITNLPQNFKESDKLQIRQRAEEVIGRLLTTYKQLNKFFSTEYMSAAKDKPGIMFIPKGREYYENRVRHYTTLPLSADSIHALGLSEVSRIRAEMDKIINDLKFKGSFKDFISFLRMDPQFYAKTPQELLNYASWLSKKAEGQLPKFFNTLYNLPFTVEPVPESIASTYTAGRYVPGSWKAKRAGIYWVNTYDLKSRPLYAFPALTLHEAVPGHHLQGAITAELKDIPTFRNNYYISAFGEGWGLYCEFLGEEMGMYVTPYDLFGRYTYEMWRACRLVVDTGIHYKGWSRDEALKYLGENTALSIHEVTTEIDRYIGWPGQALSYKVGELKIRSLRKKAETSLASDFKIGEFHQAILQNGSVPLSILEMQVDEYIKNMQGKLKE</sequence>
<keyword evidence="3" id="KW-1185">Reference proteome</keyword>
<accession>A0ABS5VTY3</accession>
<dbReference type="InterPro" id="IPR010281">
    <property type="entry name" value="DUF885"/>
</dbReference>
<evidence type="ECO:0000256" key="1">
    <source>
        <dbReference type="SAM" id="SignalP"/>
    </source>
</evidence>
<gene>
    <name evidence="2" type="ORF">KK060_13480</name>
</gene>
<dbReference type="PANTHER" id="PTHR33361">
    <property type="entry name" value="GLR0591 PROTEIN"/>
    <property type="match status" value="1"/>
</dbReference>
<dbReference type="Proteomes" id="UP000772618">
    <property type="component" value="Unassembled WGS sequence"/>
</dbReference>
<name>A0ABS5VTY3_9BACT</name>
<feature type="signal peptide" evidence="1">
    <location>
        <begin position="1"/>
        <end position="19"/>
    </location>
</feature>
<dbReference type="EMBL" id="JAHESD010000029">
    <property type="protein sequence ID" value="MBT1704300.1"/>
    <property type="molecule type" value="Genomic_DNA"/>
</dbReference>
<dbReference type="RefSeq" id="WP_254154259.1">
    <property type="nucleotide sequence ID" value="NZ_JAHESD010000029.1"/>
</dbReference>